<protein>
    <recommendedName>
        <fullName evidence="2">Capsule synthesis protein CapA domain-containing protein</fullName>
    </recommendedName>
</protein>
<dbReference type="PATRIC" id="fig|369723.5.peg.1621"/>
<dbReference type="InterPro" id="IPR029052">
    <property type="entry name" value="Metallo-depent_PP-like"/>
</dbReference>
<dbReference type="STRING" id="369723.Strop_1584"/>
<dbReference type="InterPro" id="IPR052169">
    <property type="entry name" value="CW_Biosynth-Accessory"/>
</dbReference>
<dbReference type="SMART" id="SM00854">
    <property type="entry name" value="PGA_cap"/>
    <property type="match status" value="1"/>
</dbReference>
<name>A4X5A0_SALTO</name>
<dbReference type="CDD" id="cd07381">
    <property type="entry name" value="MPP_CapA"/>
    <property type="match status" value="1"/>
</dbReference>
<comment type="similarity">
    <text evidence="1">Belongs to the CapA family.</text>
</comment>
<dbReference type="EMBL" id="CP000667">
    <property type="protein sequence ID" value="ABP54050.1"/>
    <property type="molecule type" value="Genomic_DNA"/>
</dbReference>
<gene>
    <name evidence="3" type="ordered locus">Strop_1584</name>
</gene>
<proteinExistence type="inferred from homology"/>
<sequence>MGDAEGFVVAAVGDLLIVRDRPHDIFRHAREQLAGADITFGQLETAYADQGSRGSSGPRGAVPHDVANYAAIPHAGFDVISMASNHTGDWGADALLDCIGRLRRDGITVVGAGADIDEARRPGIIERDGTRVGFLAYCSVAPEGYYAGRDKHGVAPMRAMTHYEPFESDQPGGPPLISTFTNDADLAALTADISRLRDQVDVLLVSLHWGLHFQRARLADYQPVVAHAAIDAGADAVLGHHPHILKPVEVYQGKVIFYSLGNFALDLNDSWWRSFSREWLEEAKAFHEALSPERDLKAEGRNSAIVRLHIADGGVSRVEILPVVINEENEPVPYRADTPEGRAVRDYLAEITAEAGMNTAFDVVDDRVLVRI</sequence>
<dbReference type="Proteomes" id="UP000000235">
    <property type="component" value="Chromosome"/>
</dbReference>
<evidence type="ECO:0000259" key="2">
    <source>
        <dbReference type="SMART" id="SM00854"/>
    </source>
</evidence>
<dbReference type="InterPro" id="IPR019079">
    <property type="entry name" value="Capsule_synth_CapA"/>
</dbReference>
<keyword evidence="4" id="KW-1185">Reference proteome</keyword>
<evidence type="ECO:0000313" key="3">
    <source>
        <dbReference type="EMBL" id="ABP54050.1"/>
    </source>
</evidence>
<accession>A4X5A0</accession>
<dbReference type="PANTHER" id="PTHR33393">
    <property type="entry name" value="POLYGLUTAMINE SYNTHESIS ACCESSORY PROTEIN RV0574C-RELATED"/>
    <property type="match status" value="1"/>
</dbReference>
<reference evidence="4" key="1">
    <citation type="journal article" date="2007" name="Proc. Natl. Acad. Sci. U.S.A.">
        <title>Genome sequencing reveals complex secondary metabolome in the marine actinomycete Salinispora tropica.</title>
        <authorList>
            <person name="Udwary D.W."/>
            <person name="Zeigler L."/>
            <person name="Asolkar R.N."/>
            <person name="Singan V."/>
            <person name="Lapidus A."/>
            <person name="Fenical W."/>
            <person name="Jensen P.R."/>
            <person name="Moore B.S."/>
        </authorList>
    </citation>
    <scope>NUCLEOTIDE SEQUENCE [LARGE SCALE GENOMIC DNA]</scope>
    <source>
        <strain evidence="4">ATCC BAA-916 / DSM 44818 / CNB-440</strain>
    </source>
</reference>
<dbReference type="SUPFAM" id="SSF56300">
    <property type="entry name" value="Metallo-dependent phosphatases"/>
    <property type="match status" value="1"/>
</dbReference>
<dbReference type="KEGG" id="stp:Strop_1584"/>
<dbReference type="AlphaFoldDB" id="A4X5A0"/>
<feature type="domain" description="Capsule synthesis protein CapA" evidence="2">
    <location>
        <begin position="8"/>
        <end position="267"/>
    </location>
</feature>
<organism evidence="3 4">
    <name type="scientific">Salinispora tropica (strain ATCC BAA-916 / DSM 44818 / JCM 13857 / NBRC 105044 / CNB-440)</name>
    <dbReference type="NCBI Taxonomy" id="369723"/>
    <lineage>
        <taxon>Bacteria</taxon>
        <taxon>Bacillati</taxon>
        <taxon>Actinomycetota</taxon>
        <taxon>Actinomycetes</taxon>
        <taxon>Micromonosporales</taxon>
        <taxon>Micromonosporaceae</taxon>
        <taxon>Salinispora</taxon>
    </lineage>
</organism>
<dbReference type="Gene3D" id="3.60.21.10">
    <property type="match status" value="1"/>
</dbReference>
<dbReference type="PANTHER" id="PTHR33393:SF13">
    <property type="entry name" value="PGA BIOSYNTHESIS PROTEIN CAPA"/>
    <property type="match status" value="1"/>
</dbReference>
<evidence type="ECO:0000313" key="4">
    <source>
        <dbReference type="Proteomes" id="UP000000235"/>
    </source>
</evidence>
<dbReference type="eggNOG" id="COG2843">
    <property type="taxonomic scope" value="Bacteria"/>
</dbReference>
<dbReference type="HOGENOM" id="CLU_038823_2_0_11"/>
<dbReference type="Pfam" id="PF09587">
    <property type="entry name" value="PGA_cap"/>
    <property type="match status" value="1"/>
</dbReference>
<dbReference type="RefSeq" id="WP_011905482.1">
    <property type="nucleotide sequence ID" value="NC_009380.1"/>
</dbReference>
<evidence type="ECO:0000256" key="1">
    <source>
        <dbReference type="ARBA" id="ARBA00005662"/>
    </source>
</evidence>